<dbReference type="AlphaFoldDB" id="A0A3L6EU52"/>
<dbReference type="FunFam" id="2.80.10.50:FF:000067">
    <property type="entry name" value="BnaC05g19630D protein"/>
    <property type="match status" value="1"/>
</dbReference>
<dbReference type="PROSITE" id="PS00107">
    <property type="entry name" value="PROTEIN_KINASE_ATP"/>
    <property type="match status" value="1"/>
</dbReference>
<feature type="transmembrane region" description="Helical" evidence="3">
    <location>
        <begin position="304"/>
        <end position="325"/>
    </location>
</feature>
<keyword evidence="3" id="KW-0472">Membrane</keyword>
<dbReference type="GO" id="GO:0005524">
    <property type="term" value="F:ATP binding"/>
    <property type="evidence" value="ECO:0007669"/>
    <property type="project" value="UniProtKB-UniRule"/>
</dbReference>
<dbReference type="PANTHER" id="PTHR31205:SF76">
    <property type="entry name" value="EXPRESSED PROTEIN"/>
    <property type="match status" value="1"/>
</dbReference>
<dbReference type="Pfam" id="PF04601">
    <property type="entry name" value="DUF569"/>
    <property type="match status" value="1"/>
</dbReference>
<protein>
    <submittedName>
        <fullName evidence="5">LEAF RUST 10 DISEASE-RESISTANCE LOCUS RECEPTOR-LIKE PROTEIN KINASE-like 1.5</fullName>
    </submittedName>
</protein>
<dbReference type="SMART" id="SM00220">
    <property type="entry name" value="S_TKc"/>
    <property type="match status" value="1"/>
</dbReference>
<feature type="compositionally biased region" description="Pro residues" evidence="2">
    <location>
        <begin position="198"/>
        <end position="213"/>
    </location>
</feature>
<keyword evidence="5" id="KW-0418">Kinase</keyword>
<dbReference type="InterPro" id="IPR017441">
    <property type="entry name" value="Protein_kinase_ATP_BS"/>
</dbReference>
<name>A0A3L6EU52_MAIZE</name>
<dbReference type="PROSITE" id="PS50011">
    <property type="entry name" value="PROTEIN_KINASE_DOM"/>
    <property type="match status" value="1"/>
</dbReference>
<dbReference type="EMBL" id="NCVQ01000006">
    <property type="protein sequence ID" value="PWZ24093.1"/>
    <property type="molecule type" value="Genomic_DNA"/>
</dbReference>
<dbReference type="SUPFAM" id="SSF50405">
    <property type="entry name" value="Actin-crosslinking proteins"/>
    <property type="match status" value="1"/>
</dbReference>
<accession>A0A3L6EU52</accession>
<evidence type="ECO:0000256" key="2">
    <source>
        <dbReference type="SAM" id="MobiDB-lite"/>
    </source>
</evidence>
<dbReference type="PANTHER" id="PTHR31205">
    <property type="entry name" value="ACTIN CROSS-LINKING PROTEIN (DUF569)"/>
    <property type="match status" value="1"/>
</dbReference>
<dbReference type="Gene3D" id="3.30.200.20">
    <property type="entry name" value="Phosphorylase Kinase, domain 1"/>
    <property type="match status" value="1"/>
</dbReference>
<keyword evidence="1" id="KW-0067">ATP-binding</keyword>
<evidence type="ECO:0000256" key="3">
    <source>
        <dbReference type="SAM" id="Phobius"/>
    </source>
</evidence>
<feature type="binding site" evidence="1">
    <location>
        <position position="403"/>
    </location>
    <ligand>
        <name>ATP</name>
        <dbReference type="ChEBI" id="CHEBI:30616"/>
    </ligand>
</feature>
<dbReference type="InterPro" id="IPR011009">
    <property type="entry name" value="Kinase-like_dom_sf"/>
</dbReference>
<dbReference type="Pfam" id="PF00069">
    <property type="entry name" value="Pkinase"/>
    <property type="match status" value="1"/>
</dbReference>
<organism evidence="5 6">
    <name type="scientific">Zea mays</name>
    <name type="common">Maize</name>
    <dbReference type="NCBI Taxonomy" id="4577"/>
    <lineage>
        <taxon>Eukaryota</taxon>
        <taxon>Viridiplantae</taxon>
        <taxon>Streptophyta</taxon>
        <taxon>Embryophyta</taxon>
        <taxon>Tracheophyta</taxon>
        <taxon>Spermatophyta</taxon>
        <taxon>Magnoliopsida</taxon>
        <taxon>Liliopsida</taxon>
        <taxon>Poales</taxon>
        <taxon>Poaceae</taxon>
        <taxon>PACMAD clade</taxon>
        <taxon>Panicoideae</taxon>
        <taxon>Andropogonodae</taxon>
        <taxon>Andropogoneae</taxon>
        <taxon>Tripsacinae</taxon>
        <taxon>Zea</taxon>
    </lineage>
</organism>
<keyword evidence="5" id="KW-0675">Receptor</keyword>
<dbReference type="GO" id="GO:0004672">
    <property type="term" value="F:protein kinase activity"/>
    <property type="evidence" value="ECO:0007669"/>
    <property type="project" value="InterPro"/>
</dbReference>
<proteinExistence type="predicted"/>
<dbReference type="SUPFAM" id="SSF56112">
    <property type="entry name" value="Protein kinase-like (PK-like)"/>
    <property type="match status" value="1"/>
</dbReference>
<evidence type="ECO:0000313" key="5">
    <source>
        <dbReference type="EMBL" id="PWZ24093.1"/>
    </source>
</evidence>
<keyword evidence="3" id="KW-0812">Transmembrane</keyword>
<evidence type="ECO:0000313" key="6">
    <source>
        <dbReference type="Proteomes" id="UP000251960"/>
    </source>
</evidence>
<feature type="region of interest" description="Disordered" evidence="2">
    <location>
        <begin position="155"/>
        <end position="222"/>
    </location>
</feature>
<keyword evidence="1" id="KW-0547">Nucleotide-binding</keyword>
<evidence type="ECO:0000259" key="4">
    <source>
        <dbReference type="PROSITE" id="PS50011"/>
    </source>
</evidence>
<gene>
    <name evidence="5" type="primary">LRK10L-1.5_0</name>
    <name evidence="5" type="ORF">Zm00014a_002112</name>
</gene>
<keyword evidence="3" id="KW-1133">Transmembrane helix</keyword>
<dbReference type="InterPro" id="IPR000719">
    <property type="entry name" value="Prot_kinase_dom"/>
</dbReference>
<dbReference type="ExpressionAtlas" id="A0A3L6EU52">
    <property type="expression patterns" value="baseline and differential"/>
</dbReference>
<dbReference type="InterPro" id="IPR008999">
    <property type="entry name" value="Actin-crosslinking"/>
</dbReference>
<evidence type="ECO:0000256" key="1">
    <source>
        <dbReference type="PROSITE-ProRule" id="PRU10141"/>
    </source>
</evidence>
<comment type="caution">
    <text evidence="5">The sequence shown here is derived from an EMBL/GenBank/DDBJ whole genome shotgun (WGS) entry which is preliminary data.</text>
</comment>
<dbReference type="Proteomes" id="UP000251960">
    <property type="component" value="Chromosome 5"/>
</dbReference>
<dbReference type="Gene3D" id="2.80.10.50">
    <property type="match status" value="1"/>
</dbReference>
<sequence>MELFARAKVVRLRSHHDKFLYADEDEVRVTQDRDGSSANARWTVEAAPHSAGAVRLRSRYGRYLTASGEPFLLGMTGRKVTQTAPAAPRPANASVDWEPLRDGFQARLRTKAGHFLRANGGLPPWRNSVTHDVPHRTATQDWVLWDVEVVQLLTPAPPPERTGSAPVAKLPDSPPAPDLGKPPQAHGPHHRPSKSYATPPPTLEPEAPPPPPSRLNKLESSHSFSAPLHKVEGRAIHYHIADDLGNVDDGTVGHSFTFNGSNLEELAHKLQEETGLEDIIPPASRRQPRAGISTRPRRRWGGGISSRTAALLALLLLYLCAAIAVRRFRSRGASLALAREPAASRAAAFLRRHRLHHHRPAFTYEQLCAATAGFDPARKLGDGGFGTVFLAHLPPAGRPAAVKRLHFPPPPSSSLPSASAAITKSFCNEVLILSALRHPHLVRLHGFCADPRALLLVYDFADMRARLGDFGLSRLLAPPDACAAGGGRELVCCTAPQGTPGYLDPDYHRSFQL</sequence>
<keyword evidence="5" id="KW-0808">Transferase</keyword>
<reference evidence="5 6" key="1">
    <citation type="journal article" date="2018" name="Nat. Genet.">
        <title>Extensive intraspecific gene order and gene structural variations between Mo17 and other maize genomes.</title>
        <authorList>
            <person name="Sun S."/>
            <person name="Zhou Y."/>
            <person name="Chen J."/>
            <person name="Shi J."/>
            <person name="Zhao H."/>
            <person name="Zhao H."/>
            <person name="Song W."/>
            <person name="Zhang M."/>
            <person name="Cui Y."/>
            <person name="Dong X."/>
            <person name="Liu H."/>
            <person name="Ma X."/>
            <person name="Jiao Y."/>
            <person name="Wang B."/>
            <person name="Wei X."/>
            <person name="Stein J.C."/>
            <person name="Glaubitz J.C."/>
            <person name="Lu F."/>
            <person name="Yu G."/>
            <person name="Liang C."/>
            <person name="Fengler K."/>
            <person name="Li B."/>
            <person name="Rafalski A."/>
            <person name="Schnable P.S."/>
            <person name="Ware D.H."/>
            <person name="Buckler E.S."/>
            <person name="Lai J."/>
        </authorList>
    </citation>
    <scope>NUCLEOTIDE SEQUENCE [LARGE SCALE GENOMIC DNA]</scope>
    <source>
        <strain evidence="6">cv. Missouri 17</strain>
        <tissue evidence="5">Seedling</tissue>
    </source>
</reference>
<dbReference type="InterPro" id="IPR007679">
    <property type="entry name" value="DUF569"/>
</dbReference>
<dbReference type="CDD" id="cd23340">
    <property type="entry name" value="beta-trefoil_FSCN_ACP-like"/>
    <property type="match status" value="1"/>
</dbReference>
<feature type="domain" description="Protein kinase" evidence="4">
    <location>
        <begin position="374"/>
        <end position="513"/>
    </location>
</feature>